<dbReference type="GO" id="GO:0005737">
    <property type="term" value="C:cytoplasm"/>
    <property type="evidence" value="ECO:0007669"/>
    <property type="project" value="UniProtKB-SubCell"/>
</dbReference>
<organism evidence="10 11">
    <name type="scientific">Marinobacter vinifirmus</name>
    <dbReference type="NCBI Taxonomy" id="355591"/>
    <lineage>
        <taxon>Bacteria</taxon>
        <taxon>Pseudomonadati</taxon>
        <taxon>Pseudomonadota</taxon>
        <taxon>Gammaproteobacteria</taxon>
        <taxon>Pseudomonadales</taxon>
        <taxon>Marinobacteraceae</taxon>
        <taxon>Marinobacter</taxon>
    </lineage>
</organism>
<dbReference type="PANTHER" id="PTHR37833">
    <property type="entry name" value="LIPOPROTEIN-RELATED"/>
    <property type="match status" value="1"/>
</dbReference>
<reference evidence="10 11" key="1">
    <citation type="submission" date="2019-07" db="EMBL/GenBank/DDBJ databases">
        <title>The pathways for chlorine oxyanion respiration interact through the shared metabolite chlorate.</title>
        <authorList>
            <person name="Barnum T.P."/>
            <person name="Cheng Y."/>
            <person name="Hill K.A."/>
            <person name="Lucas L.N."/>
            <person name="Carlson H.K."/>
            <person name="Coates J.D."/>
        </authorList>
    </citation>
    <scope>NUCLEOTIDE SEQUENCE [LARGE SCALE GENOMIC DNA]</scope>
    <source>
        <strain evidence="10">UCB</strain>
    </source>
</reference>
<evidence type="ECO:0000256" key="4">
    <source>
        <dbReference type="ARBA" id="ARBA00023069"/>
    </source>
</evidence>
<sequence>MKLRNLNTSVRKLGPAVAAAALMAGGASNAAAEQVSTELAFECPFPLIGDQPIRATISADIPSVVSVGDTIPAFTVDAITVVNDDARTGLKLVQSATLEGVATSYNSVVTAGRTVEQIVKLDIPPTPVPETSGEFNVPASGMSPEFLVTEDDIGELVIRVGALQLDLTARTANGAIAPAPIGEILTDCVQLPGQDNLLQTITVGGEVVETPRITVGAEELAFGAVQAGLSAQQSVSITNTGSAALGLNNIAISGNDADVFTVNNQCGSSLAPEASCAVDVTFAPSTDGTRSATLTIESTDAEPPSIDVALSGRGTLAPTPEISVSPESVELGRVLSGTSESAQVTIANNGNAALQINSIALEGANAADFLQTNNCTTVAAGASCSVDLSFAAGAPGVYSAALVVNSSDEENATVTIPVRAESYEEATGGPDPIELLLGLEGSTLIKATGGSLPLTGSIATLLDLAAGTFEADLEVQPTSGNFSIKVLFSKINAAANVEFEQAAVTTGSLVNGKLTANSQLYVKVPKVAIKIGLLPIRIGGGSECQTRDPINIELKSVEGSNFSPATGGTVSGVYELGALENCGLLTSLLNQFMTGPGNTINLDLTPQF</sequence>
<proteinExistence type="predicted"/>
<keyword evidence="6" id="KW-0732">Signal</keyword>
<evidence type="ECO:0000256" key="2">
    <source>
        <dbReference type="ARBA" id="ARBA00004496"/>
    </source>
</evidence>
<dbReference type="RefSeq" id="WP_273134013.1">
    <property type="nucleotide sequence ID" value="NZ_VMRX01000033.1"/>
</dbReference>
<dbReference type="InterPro" id="IPR053879">
    <property type="entry name" value="HYDIN_VesB_CFA65-like_Ig"/>
</dbReference>
<keyword evidence="4" id="KW-0969">Cilium</keyword>
<protein>
    <submittedName>
        <fullName evidence="10">Choice-of-anchor D domain-containing protein</fullName>
    </submittedName>
</protein>
<dbReference type="Gene3D" id="2.60.40.10">
    <property type="entry name" value="Immunoglobulins"/>
    <property type="match status" value="2"/>
</dbReference>
<dbReference type="InterPro" id="IPR046542">
    <property type="entry name" value="DUF6801"/>
</dbReference>
<evidence type="ECO:0000259" key="8">
    <source>
        <dbReference type="Pfam" id="PF22073"/>
    </source>
</evidence>
<evidence type="ECO:0000256" key="1">
    <source>
        <dbReference type="ARBA" id="ARBA00004138"/>
    </source>
</evidence>
<keyword evidence="5" id="KW-0966">Cell projection</keyword>
<feature type="domain" description="DUF6801" evidence="7">
    <location>
        <begin position="41"/>
        <end position="198"/>
    </location>
</feature>
<evidence type="ECO:0000259" key="7">
    <source>
        <dbReference type="Pfam" id="PF20611"/>
    </source>
</evidence>
<accession>A0A558B728</accession>
<evidence type="ECO:0000259" key="9">
    <source>
        <dbReference type="Pfam" id="PF22544"/>
    </source>
</evidence>
<dbReference type="PANTHER" id="PTHR37833:SF1">
    <property type="entry name" value="SIGNAL PEPTIDE PROTEIN"/>
    <property type="match status" value="1"/>
</dbReference>
<evidence type="ECO:0000256" key="6">
    <source>
        <dbReference type="SAM" id="SignalP"/>
    </source>
</evidence>
<comment type="caution">
    <text evidence="10">The sequence shown here is derived from an EMBL/GenBank/DDBJ whole genome shotgun (WGS) entry which is preliminary data.</text>
</comment>
<comment type="subcellular location">
    <subcellularLocation>
        <location evidence="1">Cell projection</location>
        <location evidence="1">Cilium</location>
    </subcellularLocation>
    <subcellularLocation>
        <location evidence="2">Cytoplasm</location>
    </subcellularLocation>
</comment>
<dbReference type="Pfam" id="PF22544">
    <property type="entry name" value="HYDIN_VesB_CFA65-like_Ig"/>
    <property type="match status" value="1"/>
</dbReference>
<evidence type="ECO:0000256" key="5">
    <source>
        <dbReference type="ARBA" id="ARBA00023273"/>
    </source>
</evidence>
<feature type="signal peptide" evidence="6">
    <location>
        <begin position="1"/>
        <end position="30"/>
    </location>
</feature>
<evidence type="ECO:0000256" key="3">
    <source>
        <dbReference type="ARBA" id="ARBA00022490"/>
    </source>
</evidence>
<dbReference type="InterPro" id="IPR054090">
    <property type="entry name" value="Cep192_Spd-2-like_dom"/>
</dbReference>
<feature type="domain" description="Cep192/Spd-2-like" evidence="8">
    <location>
        <begin position="211"/>
        <end position="314"/>
    </location>
</feature>
<dbReference type="EMBL" id="VMRX01000033">
    <property type="protein sequence ID" value="TVT32309.1"/>
    <property type="molecule type" value="Genomic_DNA"/>
</dbReference>
<dbReference type="Pfam" id="PF20611">
    <property type="entry name" value="DUF6801"/>
    <property type="match status" value="1"/>
</dbReference>
<dbReference type="Proteomes" id="UP000319142">
    <property type="component" value="Unassembled WGS sequence"/>
</dbReference>
<feature type="domain" description="HYDIN/VesB/CFA65-like Ig-like" evidence="9">
    <location>
        <begin position="320"/>
        <end position="419"/>
    </location>
</feature>
<dbReference type="NCBIfam" id="NF012200">
    <property type="entry name" value="choice_anch_D"/>
    <property type="match status" value="2"/>
</dbReference>
<evidence type="ECO:0000313" key="10">
    <source>
        <dbReference type="EMBL" id="TVT32309.1"/>
    </source>
</evidence>
<gene>
    <name evidence="10" type="ORF">FHK81_12335</name>
</gene>
<keyword evidence="3" id="KW-0963">Cytoplasm</keyword>
<name>A0A558B728_9GAMM</name>
<feature type="chain" id="PRO_5022227678" evidence="6">
    <location>
        <begin position="31"/>
        <end position="608"/>
    </location>
</feature>
<dbReference type="AlphaFoldDB" id="A0A558B728"/>
<dbReference type="Pfam" id="PF22073">
    <property type="entry name" value="Cep192_D4"/>
    <property type="match status" value="1"/>
</dbReference>
<evidence type="ECO:0000313" key="11">
    <source>
        <dbReference type="Proteomes" id="UP000319142"/>
    </source>
</evidence>
<dbReference type="InterPro" id="IPR013783">
    <property type="entry name" value="Ig-like_fold"/>
</dbReference>